<proteinExistence type="predicted"/>
<protein>
    <submittedName>
        <fullName evidence="1">Uncharacterized protein</fullName>
    </submittedName>
</protein>
<accession>A0ABY5NXX9</accession>
<reference evidence="1" key="1">
    <citation type="submission" date="2022-08" db="EMBL/GenBank/DDBJ databases">
        <title>Genome sequence of Vagococcus luciliae DSM 112651.</title>
        <authorList>
            <person name="Juan G."/>
            <person name="Anja P."/>
            <person name="Rolf D."/>
            <person name="Kampfer P."/>
            <person name="Vilcinskas A."/>
        </authorList>
    </citation>
    <scope>NUCLEOTIDE SEQUENCE</scope>
    <source>
        <strain evidence="1">G314FT</strain>
    </source>
</reference>
<name>A0ABY5NXX9_9ENTE</name>
<keyword evidence="2" id="KW-1185">Reference proteome</keyword>
<organism evidence="1 2">
    <name type="scientific">Vagococcus luciliae</name>
    <dbReference type="NCBI Taxonomy" id="2920380"/>
    <lineage>
        <taxon>Bacteria</taxon>
        <taxon>Bacillati</taxon>
        <taxon>Bacillota</taxon>
        <taxon>Bacilli</taxon>
        <taxon>Lactobacillales</taxon>
        <taxon>Enterococcaceae</taxon>
        <taxon>Vagococcus</taxon>
    </lineage>
</organism>
<evidence type="ECO:0000313" key="1">
    <source>
        <dbReference type="EMBL" id="UUV98321.1"/>
    </source>
</evidence>
<gene>
    <name evidence="1" type="ORF">G314FT_04370</name>
</gene>
<evidence type="ECO:0000313" key="2">
    <source>
        <dbReference type="Proteomes" id="UP001058273"/>
    </source>
</evidence>
<dbReference type="Proteomes" id="UP001058273">
    <property type="component" value="Chromosome"/>
</dbReference>
<sequence>MDRHQKIELLQDILKMKTINENEEMVAKYTQNK</sequence>
<reference evidence="1" key="2">
    <citation type="submission" date="2022-08" db="EMBL/GenBank/DDBJ databases">
        <authorList>
            <person name="Poehlein A."/>
            <person name="Guzman J."/>
            <person name="Daniel R."/>
            <person name="Vilcinskas A."/>
        </authorList>
    </citation>
    <scope>NUCLEOTIDE SEQUENCE</scope>
    <source>
        <strain evidence="1">G314FT</strain>
    </source>
</reference>
<dbReference type="EMBL" id="CP102451">
    <property type="protein sequence ID" value="UUV98321.1"/>
    <property type="molecule type" value="Genomic_DNA"/>
</dbReference>